<protein>
    <submittedName>
        <fullName evidence="2">Uncharacterized protein</fullName>
    </submittedName>
</protein>
<evidence type="ECO:0000256" key="1">
    <source>
        <dbReference type="SAM" id="Phobius"/>
    </source>
</evidence>
<organism evidence="2 3">
    <name type="scientific">Argiope bruennichi</name>
    <name type="common">Wasp spider</name>
    <name type="synonym">Aranea bruennichi</name>
    <dbReference type="NCBI Taxonomy" id="94029"/>
    <lineage>
        <taxon>Eukaryota</taxon>
        <taxon>Metazoa</taxon>
        <taxon>Ecdysozoa</taxon>
        <taxon>Arthropoda</taxon>
        <taxon>Chelicerata</taxon>
        <taxon>Arachnida</taxon>
        <taxon>Araneae</taxon>
        <taxon>Araneomorphae</taxon>
        <taxon>Entelegynae</taxon>
        <taxon>Araneoidea</taxon>
        <taxon>Araneidae</taxon>
        <taxon>Argiope</taxon>
    </lineage>
</organism>
<dbReference type="AlphaFoldDB" id="A0A8T0FB82"/>
<proteinExistence type="predicted"/>
<accession>A0A8T0FB82</accession>
<dbReference type="Proteomes" id="UP000807504">
    <property type="component" value="Unassembled WGS sequence"/>
</dbReference>
<feature type="transmembrane region" description="Helical" evidence="1">
    <location>
        <begin position="37"/>
        <end position="55"/>
    </location>
</feature>
<comment type="caution">
    <text evidence="2">The sequence shown here is derived from an EMBL/GenBank/DDBJ whole genome shotgun (WGS) entry which is preliminary data.</text>
</comment>
<evidence type="ECO:0000313" key="3">
    <source>
        <dbReference type="Proteomes" id="UP000807504"/>
    </source>
</evidence>
<name>A0A8T0FB82_ARGBR</name>
<feature type="transmembrane region" description="Helical" evidence="1">
    <location>
        <begin position="75"/>
        <end position="99"/>
    </location>
</feature>
<keyword evidence="1" id="KW-1133">Transmembrane helix</keyword>
<keyword evidence="1" id="KW-0812">Transmembrane</keyword>
<gene>
    <name evidence="2" type="ORF">HNY73_009684</name>
</gene>
<keyword evidence="1" id="KW-0472">Membrane</keyword>
<keyword evidence="3" id="KW-1185">Reference proteome</keyword>
<sequence>MVDIDERGWFPSWNVDDRLNEVSCWNGTAVRQWSASLPLLIPLFKIVFYVCFWWRELSMHRSNEVSVNRELALRFGNWVGIISPLFFLYLRCILCMFLVRMSMPRFERGVRARELALGLASTSLP</sequence>
<evidence type="ECO:0000313" key="2">
    <source>
        <dbReference type="EMBL" id="KAF8788151.1"/>
    </source>
</evidence>
<reference evidence="2" key="1">
    <citation type="journal article" date="2020" name="bioRxiv">
        <title>Chromosome-level reference genome of the European wasp spider Argiope bruennichi: a resource for studies on range expansion and evolutionary adaptation.</title>
        <authorList>
            <person name="Sheffer M.M."/>
            <person name="Hoppe A."/>
            <person name="Krehenwinkel H."/>
            <person name="Uhl G."/>
            <person name="Kuss A.W."/>
            <person name="Jensen L."/>
            <person name="Jensen C."/>
            <person name="Gillespie R.G."/>
            <person name="Hoff K.J."/>
            <person name="Prost S."/>
        </authorList>
    </citation>
    <scope>NUCLEOTIDE SEQUENCE</scope>
</reference>
<reference evidence="2" key="2">
    <citation type="submission" date="2020-06" db="EMBL/GenBank/DDBJ databases">
        <authorList>
            <person name="Sheffer M."/>
        </authorList>
    </citation>
    <scope>NUCLEOTIDE SEQUENCE</scope>
</reference>
<dbReference type="EMBL" id="JABXBU010000015">
    <property type="protein sequence ID" value="KAF8788151.1"/>
    <property type="molecule type" value="Genomic_DNA"/>
</dbReference>